<feature type="binding site" evidence="5">
    <location>
        <position position="190"/>
    </location>
    <ligand>
        <name>molybdate</name>
        <dbReference type="ChEBI" id="CHEBI:36264"/>
    </ligand>
</feature>
<dbReference type="NCBIfam" id="TIGR01256">
    <property type="entry name" value="modA"/>
    <property type="match status" value="1"/>
</dbReference>
<dbReference type="Proteomes" id="UP000031938">
    <property type="component" value="Unassembled WGS sequence"/>
</dbReference>
<protein>
    <recommendedName>
        <fullName evidence="9">Molybdenum ABC transporter substrate-binding protein</fullName>
    </recommendedName>
</protein>
<sequence length="255" mass="28526">MRTQRYFMLLILMLLMVSGCAAQADDRRNVITISAAASMKDSLEEIQEEFYNVHPDISLVFNYGSSGALKRQIEQGAPVDAFLSASKKHFVDLLEEEYIFTTNKNAFASNAIVMVTHKNSEFNRLNELLQNGKRIALAIPETTPAGKYAQEALENMGAWESMQSRIVFGKDVRHVLTLVEQQSVDGGLVYQSDAVSSQKVKVIKKLDASLYSPIGYYAGVVKKSENRAQAELFTEFLHQKISQDILVANGFLYPK</sequence>
<dbReference type="FunFam" id="3.40.190.10:FF:000035">
    <property type="entry name" value="Molybdate ABC transporter substrate-binding protein"/>
    <property type="match status" value="1"/>
</dbReference>
<dbReference type="GO" id="GO:0015689">
    <property type="term" value="P:molybdate ion transport"/>
    <property type="evidence" value="ECO:0007669"/>
    <property type="project" value="InterPro"/>
</dbReference>
<dbReference type="PATRIC" id="fig|889306.3.peg.269"/>
<feature type="binding site" evidence="5">
    <location>
        <position position="172"/>
    </location>
    <ligand>
        <name>molybdate</name>
        <dbReference type="ChEBI" id="CHEBI:36264"/>
    </ligand>
</feature>
<evidence type="ECO:0000313" key="7">
    <source>
        <dbReference type="EMBL" id="KIL51895.1"/>
    </source>
</evidence>
<accession>A0A0C2RNP1</accession>
<dbReference type="EMBL" id="JXRP01000006">
    <property type="protein sequence ID" value="KIL51895.1"/>
    <property type="molecule type" value="Genomic_DNA"/>
</dbReference>
<dbReference type="PANTHER" id="PTHR30632">
    <property type="entry name" value="MOLYBDATE-BINDING PERIPLASMIC PROTEIN"/>
    <property type="match status" value="1"/>
</dbReference>
<feature type="signal peptide" evidence="6">
    <location>
        <begin position="1"/>
        <end position="24"/>
    </location>
</feature>
<proteinExistence type="inferred from homology"/>
<feature type="binding site" evidence="5">
    <location>
        <position position="66"/>
    </location>
    <ligand>
        <name>molybdate</name>
        <dbReference type="ChEBI" id="CHEBI:36264"/>
    </ligand>
</feature>
<dbReference type="GO" id="GO:0046872">
    <property type="term" value="F:metal ion binding"/>
    <property type="evidence" value="ECO:0007669"/>
    <property type="project" value="UniProtKB-KW"/>
</dbReference>
<dbReference type="OrthoDB" id="9785015at2"/>
<dbReference type="AlphaFoldDB" id="A0A0C2RNP1"/>
<evidence type="ECO:0000256" key="1">
    <source>
        <dbReference type="ARBA" id="ARBA00009175"/>
    </source>
</evidence>
<dbReference type="STRING" id="889306.KP78_02650"/>
<evidence type="ECO:0000256" key="3">
    <source>
        <dbReference type="ARBA" id="ARBA00022723"/>
    </source>
</evidence>
<dbReference type="Pfam" id="PF13531">
    <property type="entry name" value="SBP_bac_11"/>
    <property type="match status" value="1"/>
</dbReference>
<keyword evidence="2 5" id="KW-0500">Molybdenum</keyword>
<dbReference type="PANTHER" id="PTHR30632:SF0">
    <property type="entry name" value="SULFATE-BINDING PROTEIN"/>
    <property type="match status" value="1"/>
</dbReference>
<evidence type="ECO:0000313" key="8">
    <source>
        <dbReference type="Proteomes" id="UP000031938"/>
    </source>
</evidence>
<name>A0A0C2RNP1_9BACL</name>
<dbReference type="RefSeq" id="WP_041085644.1">
    <property type="nucleotide sequence ID" value="NZ_JXRP01000006.1"/>
</dbReference>
<keyword evidence="3 5" id="KW-0479">Metal-binding</keyword>
<comment type="similarity">
    <text evidence="1">Belongs to the bacterial solute-binding protein ModA family.</text>
</comment>
<keyword evidence="8" id="KW-1185">Reference proteome</keyword>
<evidence type="ECO:0000256" key="6">
    <source>
        <dbReference type="SAM" id="SignalP"/>
    </source>
</evidence>
<reference evidence="7 8" key="1">
    <citation type="submission" date="2015-01" db="EMBL/GenBank/DDBJ databases">
        <title>Genome sequencing of Jeotgalibacillus soli.</title>
        <authorList>
            <person name="Goh K.M."/>
            <person name="Chan K.-G."/>
            <person name="Yaakop A.S."/>
            <person name="Ee R."/>
            <person name="Gan H.M."/>
            <person name="Chan C.S."/>
        </authorList>
    </citation>
    <scope>NUCLEOTIDE SEQUENCE [LARGE SCALE GENOMIC DNA]</scope>
    <source>
        <strain evidence="7 8">P9</strain>
    </source>
</reference>
<dbReference type="SUPFAM" id="SSF53850">
    <property type="entry name" value="Periplasmic binding protein-like II"/>
    <property type="match status" value="1"/>
</dbReference>
<comment type="caution">
    <text evidence="7">The sequence shown here is derived from an EMBL/GenBank/DDBJ whole genome shotgun (WGS) entry which is preliminary data.</text>
</comment>
<dbReference type="PIRSF" id="PIRSF004846">
    <property type="entry name" value="ModA"/>
    <property type="match status" value="1"/>
</dbReference>
<dbReference type="Gene3D" id="3.40.190.10">
    <property type="entry name" value="Periplasmic binding protein-like II"/>
    <property type="match status" value="2"/>
</dbReference>
<gene>
    <name evidence="7" type="ORF">KP78_02650</name>
</gene>
<organism evidence="7 8">
    <name type="scientific">Jeotgalibacillus soli</name>
    <dbReference type="NCBI Taxonomy" id="889306"/>
    <lineage>
        <taxon>Bacteria</taxon>
        <taxon>Bacillati</taxon>
        <taxon>Bacillota</taxon>
        <taxon>Bacilli</taxon>
        <taxon>Bacillales</taxon>
        <taxon>Caryophanaceae</taxon>
        <taxon>Jeotgalibacillus</taxon>
    </lineage>
</organism>
<evidence type="ECO:0008006" key="9">
    <source>
        <dbReference type="Google" id="ProtNLM"/>
    </source>
</evidence>
<feature type="chain" id="PRO_5002154535" description="Molybdenum ABC transporter substrate-binding protein" evidence="6">
    <location>
        <begin position="25"/>
        <end position="255"/>
    </location>
</feature>
<keyword evidence="4 6" id="KW-0732">Signal</keyword>
<feature type="binding site" evidence="5">
    <location>
        <position position="38"/>
    </location>
    <ligand>
        <name>molybdate</name>
        <dbReference type="ChEBI" id="CHEBI:36264"/>
    </ligand>
</feature>
<evidence type="ECO:0000256" key="2">
    <source>
        <dbReference type="ARBA" id="ARBA00022505"/>
    </source>
</evidence>
<dbReference type="PROSITE" id="PS51257">
    <property type="entry name" value="PROKAR_LIPOPROTEIN"/>
    <property type="match status" value="1"/>
</dbReference>
<dbReference type="InterPro" id="IPR050682">
    <property type="entry name" value="ModA/WtpA"/>
</dbReference>
<dbReference type="GO" id="GO:1901359">
    <property type="term" value="F:tungstate binding"/>
    <property type="evidence" value="ECO:0007669"/>
    <property type="project" value="UniProtKB-ARBA"/>
</dbReference>
<dbReference type="GO" id="GO:0030973">
    <property type="term" value="F:molybdate ion binding"/>
    <property type="evidence" value="ECO:0007669"/>
    <property type="project" value="UniProtKB-ARBA"/>
</dbReference>
<evidence type="ECO:0000256" key="4">
    <source>
        <dbReference type="ARBA" id="ARBA00022729"/>
    </source>
</evidence>
<feature type="binding site" evidence="5">
    <location>
        <position position="145"/>
    </location>
    <ligand>
        <name>molybdate</name>
        <dbReference type="ChEBI" id="CHEBI:36264"/>
    </ligand>
</feature>
<dbReference type="InterPro" id="IPR005950">
    <property type="entry name" value="ModA"/>
</dbReference>
<evidence type="ECO:0000256" key="5">
    <source>
        <dbReference type="PIRSR" id="PIRSR004846-1"/>
    </source>
</evidence>